<keyword evidence="3" id="KW-1185">Reference proteome</keyword>
<evidence type="ECO:0000259" key="1">
    <source>
        <dbReference type="Pfam" id="PF13518"/>
    </source>
</evidence>
<sequence length="102" mass="11479">MRLRVVAALEAGTVGSYRQAAEMFGGSERSVGSWWRAYQTGGRDALTMRKTRRSGPHELTGVEERVVLLQAMVDYTPERLLIDGPLWMLLLVAELIRMVTGW</sequence>
<feature type="domain" description="Insertion element IS150 protein InsJ-like helix-turn-helix" evidence="1">
    <location>
        <begin position="1"/>
        <end position="53"/>
    </location>
</feature>
<proteinExistence type="predicted"/>
<dbReference type="RefSeq" id="WP_382051116.1">
    <property type="nucleotide sequence ID" value="NZ_JBHSKJ010000051.1"/>
</dbReference>
<organism evidence="2 3">
    <name type="scientific">Streptomyces aureoversilis</name>
    <dbReference type="NCBI Taxonomy" id="67277"/>
    <lineage>
        <taxon>Bacteria</taxon>
        <taxon>Bacillati</taxon>
        <taxon>Actinomycetota</taxon>
        <taxon>Actinomycetes</taxon>
        <taxon>Kitasatosporales</taxon>
        <taxon>Streptomycetaceae</taxon>
        <taxon>Streptomyces</taxon>
    </lineage>
</organism>
<accession>A0ABW0A8E3</accession>
<comment type="caution">
    <text evidence="2">The sequence shown here is derived from an EMBL/GenBank/DDBJ whole genome shotgun (WGS) entry which is preliminary data.</text>
</comment>
<evidence type="ECO:0000313" key="2">
    <source>
        <dbReference type="EMBL" id="MFC5150057.1"/>
    </source>
</evidence>
<protein>
    <submittedName>
        <fullName evidence="2">Helix-turn-helix domain-containing protein</fullName>
    </submittedName>
</protein>
<evidence type="ECO:0000313" key="3">
    <source>
        <dbReference type="Proteomes" id="UP001596222"/>
    </source>
</evidence>
<gene>
    <name evidence="2" type="ORF">ACFPP6_36235</name>
</gene>
<name>A0ABW0A8E3_9ACTN</name>
<dbReference type="EMBL" id="JBHSKJ010000051">
    <property type="protein sequence ID" value="MFC5150057.1"/>
    <property type="molecule type" value="Genomic_DNA"/>
</dbReference>
<dbReference type="Pfam" id="PF13518">
    <property type="entry name" value="HTH_28"/>
    <property type="match status" value="1"/>
</dbReference>
<reference evidence="3" key="1">
    <citation type="journal article" date="2019" name="Int. J. Syst. Evol. Microbiol.">
        <title>The Global Catalogue of Microorganisms (GCM) 10K type strain sequencing project: providing services to taxonomists for standard genome sequencing and annotation.</title>
        <authorList>
            <consortium name="The Broad Institute Genomics Platform"/>
            <consortium name="The Broad Institute Genome Sequencing Center for Infectious Disease"/>
            <person name="Wu L."/>
            <person name="Ma J."/>
        </authorList>
    </citation>
    <scope>NUCLEOTIDE SEQUENCE [LARGE SCALE GENOMIC DNA]</scope>
    <source>
        <strain evidence="3">CGMCC 4.1641</strain>
    </source>
</reference>
<dbReference type="SUPFAM" id="SSF46689">
    <property type="entry name" value="Homeodomain-like"/>
    <property type="match status" value="1"/>
</dbReference>
<dbReference type="InterPro" id="IPR009057">
    <property type="entry name" value="Homeodomain-like_sf"/>
</dbReference>
<dbReference type="InterPro" id="IPR055247">
    <property type="entry name" value="InsJ-like_HTH"/>
</dbReference>
<dbReference type="Proteomes" id="UP001596222">
    <property type="component" value="Unassembled WGS sequence"/>
</dbReference>